<reference evidence="1 2" key="1">
    <citation type="submission" date="2017-02" db="EMBL/GenBank/DDBJ databases">
        <title>Genome sequencing and assembly of Klebsiella pneumoniae phages.</title>
        <authorList>
            <person name="Labudda L."/>
            <person name="Strapagiel D."/>
            <person name="Karczewska-Golec J."/>
            <person name="Golec P."/>
        </authorList>
    </citation>
    <scope>NUCLEOTIDE SEQUENCE [LARGE SCALE GENOMIC DNA]</scope>
</reference>
<keyword evidence="2" id="KW-1185">Reference proteome</keyword>
<sequence length="348" mass="37201">MAIPTIPLQIWAESDVVLPNAHTANKISPIADLWDKGWDLGEKPACEELNYVLNMMTWWMTYISEEQIPGLSNDYLRKDQNLSDVSDIPTARSTLDVYSKGESDTRYVNASGDTMTGALTVPRITFPSDSSDTAHITTTTGTDQVYLDFVIGDNVGTAGQPTVDVMRFRFVPVNNSGTVSPFNMMELNATSNGVALLKVQGNITATGTTTTGTVSSTTINNGGNIQTTSLGVGGTATLQNLVVNSNNATIGGRSVVRAVNSTAANANGDVSISIGVSDIRWSGEQNKVQVDFENYGSSGRLARGPDGSVLTGLIDANASGDLYLHDIDEIRFRFLQKALDGIWYTVGL</sequence>
<name>A0A1V0E6M9_9CAUD</name>
<organism evidence="1 2">
    <name type="scientific">Klebsiella phage vB_KpnM_BIS47</name>
    <dbReference type="NCBI Taxonomy" id="1907784"/>
    <lineage>
        <taxon>Viruses</taxon>
        <taxon>Duplodnaviria</taxon>
        <taxon>Heunggongvirae</taxon>
        <taxon>Uroviricota</taxon>
        <taxon>Caudoviricetes</taxon>
        <taxon>Vequintavirinae</taxon>
        <taxon>Mydovirus</taxon>
        <taxon>Mydovirus BIS47</taxon>
    </lineage>
</organism>
<evidence type="ECO:0000313" key="2">
    <source>
        <dbReference type="Proteomes" id="UP000221691"/>
    </source>
</evidence>
<gene>
    <name evidence="1" type="ORF">BIS47_23</name>
</gene>
<evidence type="ECO:0000313" key="1">
    <source>
        <dbReference type="EMBL" id="ARB12527.1"/>
    </source>
</evidence>
<dbReference type="EMBL" id="KY652726">
    <property type="protein sequence ID" value="ARB12527.1"/>
    <property type="molecule type" value="Genomic_DNA"/>
</dbReference>
<dbReference type="GeneID" id="55632524"/>
<dbReference type="Proteomes" id="UP000221691">
    <property type="component" value="Segment"/>
</dbReference>
<proteinExistence type="predicted"/>
<dbReference type="KEGG" id="vg:55632524"/>
<evidence type="ECO:0008006" key="3">
    <source>
        <dbReference type="Google" id="ProtNLM"/>
    </source>
</evidence>
<dbReference type="RefSeq" id="YP_009832530.1">
    <property type="nucleotide sequence ID" value="NC_048656.1"/>
</dbReference>
<protein>
    <recommendedName>
        <fullName evidence="3">Tail fiber protein</fullName>
    </recommendedName>
</protein>
<accession>A0A1V0E6M9</accession>